<dbReference type="Proteomes" id="UP000216316">
    <property type="component" value="Unassembled WGS sequence"/>
</dbReference>
<reference evidence="2 3" key="1">
    <citation type="submission" date="2017-04" db="EMBL/GenBank/DDBJ databases">
        <authorList>
            <person name="Afonso C.L."/>
            <person name="Miller P.J."/>
            <person name="Scott M.A."/>
            <person name="Spackman E."/>
            <person name="Goraichik I."/>
            <person name="Dimitrov K.M."/>
            <person name="Suarez D.L."/>
            <person name="Swayne D.E."/>
        </authorList>
    </citation>
    <scope>NUCLEOTIDE SEQUENCE [LARGE SCALE GENOMIC DNA]</scope>
    <source>
        <strain evidence="2 3">609q</strain>
    </source>
</reference>
<proteinExistence type="predicted"/>
<sequence>MWKKAGEQPSDKLIEAFHAKKIDGYYVGELTEDAIKNCKKSFTVWKPQFIQLSLKEQKIISKIIDMNTKSLTNTFNEPEEIIPWILDTYPDQR</sequence>
<evidence type="ECO:0000313" key="2">
    <source>
        <dbReference type="EMBL" id="OYR90969.1"/>
    </source>
</evidence>
<evidence type="ECO:0000313" key="4">
    <source>
        <dbReference type="Proteomes" id="UP000216316"/>
    </source>
</evidence>
<comment type="caution">
    <text evidence="2">The sequence shown here is derived from an EMBL/GenBank/DDBJ whole genome shotgun (WGS) entry which is preliminary data.</text>
</comment>
<dbReference type="AlphaFoldDB" id="A0A256LC14"/>
<dbReference type="EMBL" id="NGNV01000044">
    <property type="protein sequence ID" value="OYR87348.1"/>
    <property type="molecule type" value="Genomic_DNA"/>
</dbReference>
<keyword evidence="4" id="KW-1185">Reference proteome</keyword>
<accession>A0A256LC14</accession>
<evidence type="ECO:0000313" key="1">
    <source>
        <dbReference type="EMBL" id="OYR87348.1"/>
    </source>
</evidence>
<dbReference type="Proteomes" id="UP000215828">
    <property type="component" value="Unassembled WGS sequence"/>
</dbReference>
<reference evidence="1 4" key="2">
    <citation type="submission" date="2017-05" db="EMBL/GenBank/DDBJ databases">
        <authorList>
            <person name="Lin X.B."/>
            <person name="Stothard P."/>
            <person name="Tasseva G."/>
            <person name="Walter J."/>
        </authorList>
    </citation>
    <scope>NUCLEOTIDE SEQUENCE [LARGE SCALE GENOMIC DNA]</scope>
    <source>
        <strain evidence="1 4">609u</strain>
    </source>
</reference>
<organism evidence="2 3">
    <name type="scientific">Lactobacillus taiwanensis</name>
    <dbReference type="NCBI Taxonomy" id="508451"/>
    <lineage>
        <taxon>Bacteria</taxon>
        <taxon>Bacillati</taxon>
        <taxon>Bacillota</taxon>
        <taxon>Bacilli</taxon>
        <taxon>Lactobacillales</taxon>
        <taxon>Lactobacillaceae</taxon>
        <taxon>Lactobacillus</taxon>
    </lineage>
</organism>
<dbReference type="EMBL" id="NGNX01000033">
    <property type="protein sequence ID" value="OYR90969.1"/>
    <property type="molecule type" value="Genomic_DNA"/>
</dbReference>
<evidence type="ECO:0000313" key="3">
    <source>
        <dbReference type="Proteomes" id="UP000215828"/>
    </source>
</evidence>
<protein>
    <submittedName>
        <fullName evidence="2">Uncharacterized protein</fullName>
    </submittedName>
</protein>
<reference evidence="3 4" key="3">
    <citation type="submission" date="2017-09" db="EMBL/GenBank/DDBJ databases">
        <title>Tripartite evolution among Lactobacillus johnsonii, Lactobacillus taiwanensis, Lactobacillus reuteri and their rodent host.</title>
        <authorList>
            <person name="Wang T."/>
            <person name="Knowles S."/>
            <person name="Cheng C."/>
        </authorList>
    </citation>
    <scope>NUCLEOTIDE SEQUENCE [LARGE SCALE GENOMIC DNA]</scope>
    <source>
        <strain evidence="2 3">609q</strain>
        <strain evidence="1 4">609u</strain>
    </source>
</reference>
<gene>
    <name evidence="1" type="ORF">CBF53_07820</name>
    <name evidence="2" type="ORF">CBF70_07265</name>
</gene>
<name>A0A256LC14_9LACO</name>